<dbReference type="InterPro" id="IPR036986">
    <property type="entry name" value="S4_RNA-bd_sf"/>
</dbReference>
<accession>A0A075GJR4</accession>
<dbReference type="PANTHER" id="PTHR21600">
    <property type="entry name" value="MITOCHONDRIAL RNA PSEUDOURIDINE SYNTHASE"/>
    <property type="match status" value="1"/>
</dbReference>
<dbReference type="Pfam" id="PF00849">
    <property type="entry name" value="PseudoU_synth_2"/>
    <property type="match status" value="1"/>
</dbReference>
<dbReference type="GO" id="GO:0160140">
    <property type="term" value="F:23S rRNA pseudouridine(1911/1915/1917) synthase activity"/>
    <property type="evidence" value="ECO:0007669"/>
    <property type="project" value="UniProtKB-EC"/>
</dbReference>
<dbReference type="EC" id="5.4.99.23" evidence="5"/>
<evidence type="ECO:0000313" key="5">
    <source>
        <dbReference type="EMBL" id="AIF04266.1"/>
    </source>
</evidence>
<dbReference type="Gene3D" id="3.10.290.10">
    <property type="entry name" value="RNA-binding S4 domain"/>
    <property type="match status" value="1"/>
</dbReference>
<dbReference type="SUPFAM" id="SSF55120">
    <property type="entry name" value="Pseudouridine synthase"/>
    <property type="match status" value="1"/>
</dbReference>
<dbReference type="CDD" id="cd00165">
    <property type="entry name" value="S4"/>
    <property type="match status" value="1"/>
</dbReference>
<dbReference type="Gene3D" id="3.30.2350.10">
    <property type="entry name" value="Pseudouridine synthase"/>
    <property type="match status" value="1"/>
</dbReference>
<evidence type="ECO:0000259" key="4">
    <source>
        <dbReference type="SMART" id="SM00363"/>
    </source>
</evidence>
<dbReference type="InterPro" id="IPR050188">
    <property type="entry name" value="RluA_PseudoU_synthase"/>
</dbReference>
<comment type="similarity">
    <text evidence="1">Belongs to the pseudouridine synthase RluA family.</text>
</comment>
<organism evidence="5">
    <name type="scientific">uncultured marine group II/III euryarchaeote KM3_172_F11</name>
    <dbReference type="NCBI Taxonomy" id="1457929"/>
    <lineage>
        <taxon>Archaea</taxon>
        <taxon>Methanobacteriati</taxon>
        <taxon>Methanobacteriota</taxon>
        <taxon>environmental samples</taxon>
    </lineage>
</organism>
<dbReference type="CDD" id="cd02869">
    <property type="entry name" value="PseudoU_synth_RluA_like"/>
    <property type="match status" value="1"/>
</dbReference>
<dbReference type="GO" id="GO:0000455">
    <property type="term" value="P:enzyme-directed rRNA pseudouridine synthesis"/>
    <property type="evidence" value="ECO:0007669"/>
    <property type="project" value="TreeGrafter"/>
</dbReference>
<evidence type="ECO:0000256" key="2">
    <source>
        <dbReference type="ARBA" id="ARBA00023235"/>
    </source>
</evidence>
<name>A0A075GJR4_9EURY</name>
<dbReference type="InterPro" id="IPR006224">
    <property type="entry name" value="PsdUridine_synth_RluA-like_CS"/>
</dbReference>
<keyword evidence="2 5" id="KW-0413">Isomerase</keyword>
<keyword evidence="3" id="KW-0694">RNA-binding</keyword>
<dbReference type="InterPro" id="IPR006145">
    <property type="entry name" value="PsdUridine_synth_RsuA/RluA"/>
</dbReference>
<dbReference type="PANTHER" id="PTHR21600:SF87">
    <property type="entry name" value="RNA PSEUDOURIDYLATE SYNTHASE DOMAIN-CONTAINING PROTEIN 1"/>
    <property type="match status" value="1"/>
</dbReference>
<reference evidence="5" key="1">
    <citation type="journal article" date="2014" name="Genome Biol. Evol.">
        <title>Pangenome evidence for extensive interdomain horizontal transfer affecting lineage core and shell genes in uncultured planktonic thaumarchaeota and euryarchaeota.</title>
        <authorList>
            <person name="Deschamps P."/>
            <person name="Zivanovic Y."/>
            <person name="Moreira D."/>
            <person name="Rodriguez-Valera F."/>
            <person name="Lopez-Garcia P."/>
        </authorList>
    </citation>
    <scope>NUCLEOTIDE SEQUENCE</scope>
</reference>
<dbReference type="InterPro" id="IPR002942">
    <property type="entry name" value="S4_RNA-bd"/>
</dbReference>
<dbReference type="GO" id="GO:0003723">
    <property type="term" value="F:RNA binding"/>
    <property type="evidence" value="ECO:0007669"/>
    <property type="project" value="UniProtKB-KW"/>
</dbReference>
<gene>
    <name evidence="5" type="primary">rluD</name>
</gene>
<dbReference type="Pfam" id="PF01479">
    <property type="entry name" value="S4"/>
    <property type="match status" value="1"/>
</dbReference>
<sequence>MPDPSVETTEDTILLEVLASLHPTAKRNSLRRMVDHGRVRVDGDKATRANMKVKKGSLVEVLSKADGDKPLAQPKEIIPEPEVLFFDDEVILADKPAGLLSVATDRGEVDTMYDRVAKWAWENGRTRTHLVHRLDRETSGCMIFARSAETKDMLQRQFKSRSVERIYHAVVHRKPPADSGVENLRILETKDKRVRLVEAGRRGGREAITNWWLEKEGPAHSLIRIKIDTGRRAQIRLHMTNLGCPVAGDTRHGFGKASVNRLCLHATSLSFDHPDGERMTIGSEIPRQLMSELNRRLG</sequence>
<dbReference type="SMART" id="SM00363">
    <property type="entry name" value="S4"/>
    <property type="match status" value="1"/>
</dbReference>
<evidence type="ECO:0000256" key="1">
    <source>
        <dbReference type="ARBA" id="ARBA00010876"/>
    </source>
</evidence>
<feature type="domain" description="RNA-binding S4" evidence="4">
    <location>
        <begin position="12"/>
        <end position="77"/>
    </location>
</feature>
<dbReference type="InterPro" id="IPR020103">
    <property type="entry name" value="PsdUridine_synth_cat_dom_sf"/>
</dbReference>
<dbReference type="PROSITE" id="PS01129">
    <property type="entry name" value="PSI_RLU"/>
    <property type="match status" value="1"/>
</dbReference>
<dbReference type="EMBL" id="KF900703">
    <property type="protein sequence ID" value="AIF04266.1"/>
    <property type="molecule type" value="Genomic_DNA"/>
</dbReference>
<evidence type="ECO:0000256" key="3">
    <source>
        <dbReference type="PROSITE-ProRule" id="PRU00182"/>
    </source>
</evidence>
<dbReference type="SUPFAM" id="SSF55174">
    <property type="entry name" value="Alpha-L RNA-binding motif"/>
    <property type="match status" value="1"/>
</dbReference>
<dbReference type="PROSITE" id="PS50889">
    <property type="entry name" value="S4"/>
    <property type="match status" value="1"/>
</dbReference>
<protein>
    <submittedName>
        <fullName evidence="5">RNA pseudouridylate synthase (RluD)</fullName>
        <ecNumber evidence="5">5.4.99.23</ecNumber>
    </submittedName>
</protein>
<dbReference type="AlphaFoldDB" id="A0A075GJR4"/>
<proteinExistence type="inferred from homology"/>